<dbReference type="AlphaFoldDB" id="A0A5C4VHS3"/>
<sequence>MAMRPFDVSWLRGEYSEEYYGFITSVPRLNRWLPASAVGGRTSYRAPSPTTRITTQALGSLSASPPSATGRVFDPDWLGTREDVITKLSEGTRLVPQAALGIEDMDYFSWCEDGEIRFAWGGDDGGHRSP</sequence>
<accession>A0A5C4VHS3</accession>
<keyword evidence="2" id="KW-1185">Reference proteome</keyword>
<evidence type="ECO:0000313" key="1">
    <source>
        <dbReference type="EMBL" id="KAB8188801.1"/>
    </source>
</evidence>
<comment type="caution">
    <text evidence="1">The sequence shown here is derived from an EMBL/GenBank/DDBJ whole genome shotgun (WGS) entry which is preliminary data.</text>
</comment>
<organism evidence="1 2">
    <name type="scientific">Nonomuraea phyllanthi</name>
    <dbReference type="NCBI Taxonomy" id="2219224"/>
    <lineage>
        <taxon>Bacteria</taxon>
        <taxon>Bacillati</taxon>
        <taxon>Actinomycetota</taxon>
        <taxon>Actinomycetes</taxon>
        <taxon>Streptosporangiales</taxon>
        <taxon>Streptosporangiaceae</taxon>
        <taxon>Nonomuraea</taxon>
    </lineage>
</organism>
<gene>
    <name evidence="1" type="ORF">FH608_042745</name>
</gene>
<dbReference type="Pfam" id="PF20062">
    <property type="entry name" value="DUF6461"/>
    <property type="match status" value="1"/>
</dbReference>
<evidence type="ECO:0000313" key="2">
    <source>
        <dbReference type="Proteomes" id="UP000312512"/>
    </source>
</evidence>
<dbReference type="OrthoDB" id="4460129at2"/>
<dbReference type="EMBL" id="VDLX02000023">
    <property type="protein sequence ID" value="KAB8188801.1"/>
    <property type="molecule type" value="Genomic_DNA"/>
</dbReference>
<dbReference type="InterPro" id="IPR045592">
    <property type="entry name" value="DUF6461"/>
</dbReference>
<reference evidence="1 2" key="1">
    <citation type="submission" date="2019-10" db="EMBL/GenBank/DDBJ databases">
        <title>Nonomuraea sp. nov., isolated from Phyllanthus amarus.</title>
        <authorList>
            <person name="Klykleung N."/>
            <person name="Tanasupawat S."/>
        </authorList>
    </citation>
    <scope>NUCLEOTIDE SEQUENCE [LARGE SCALE GENOMIC DNA]</scope>
    <source>
        <strain evidence="1 2">PA1-10</strain>
    </source>
</reference>
<name>A0A5C4VHS3_9ACTN</name>
<dbReference type="RefSeq" id="WP_139636633.1">
    <property type="nucleotide sequence ID" value="NZ_VDLX02000023.1"/>
</dbReference>
<proteinExistence type="predicted"/>
<dbReference type="Proteomes" id="UP000312512">
    <property type="component" value="Unassembled WGS sequence"/>
</dbReference>
<protein>
    <submittedName>
        <fullName evidence="1">Uncharacterized protein</fullName>
    </submittedName>
</protein>